<dbReference type="EMBL" id="VYUT01000039">
    <property type="protein sequence ID" value="KAA9202881.1"/>
    <property type="molecule type" value="Genomic_DNA"/>
</dbReference>
<dbReference type="AlphaFoldDB" id="A0A5N0YIU5"/>
<proteinExistence type="predicted"/>
<organism evidence="2 3">
    <name type="scientific">Enterococcus durans</name>
    <dbReference type="NCBI Taxonomy" id="53345"/>
    <lineage>
        <taxon>Bacteria</taxon>
        <taxon>Bacillati</taxon>
        <taxon>Bacillota</taxon>
        <taxon>Bacilli</taxon>
        <taxon>Lactobacillales</taxon>
        <taxon>Enterococcaceae</taxon>
        <taxon>Enterococcus</taxon>
    </lineage>
</organism>
<dbReference type="InterPro" id="IPR014820">
    <property type="entry name" value="PriCT_1"/>
</dbReference>
<sequence length="498" mass="57947">MENLNQCYAALLKQGIRTYKYRNSTIKPVGYENTSRNGAVFAYRSKQLMNAGRGMVITSEEAILENQSKLTHWTPNVYRYGTYADENRSVVKGHSEKNLSQINTFVVDIDSKENHQGEIFLACVDELGYMPTMILESDHGYQVYFVLKTPAYVTKKSNFKVIEVAKRISTTIRTQLANQLPGIDVGCNHFGIARFPNQQNIVFCELENQYSFSDWLNWSMKRASNQKTEAERNTKLIVFPEKKEYRQVDEPWFDLLLRKADIIGGEGRLGRNNVIFTLSLAYYSSGYGQETCEYNMFEFNERLNEPLSEGEVRKIIKSAYSGNYQAANRDFILELCQEWVASDIQENELFIQRRGWWKFKKPREQREYSHKHEWQEDIMRYLSEKSDLRMPYLKLSKKELAEQLNMPLRSLDRALSALKQEHKVFYQVKKGRGGGLLLASVRVLFASLIQAKKEEKEAFIQGIIAQFKLTIDEWTSTIQQLIPEKEAQEIRLFEVDTG</sequence>
<dbReference type="RefSeq" id="WP_123863222.1">
    <property type="nucleotide sequence ID" value="NZ_RKNR01000016.1"/>
</dbReference>
<reference evidence="2 3" key="1">
    <citation type="submission" date="2019-09" db="EMBL/GenBank/DDBJ databases">
        <title>Vancomyinc resistant enterococci isolated from farm animals in Switzerland.</title>
        <authorList>
            <person name="Stevens M.J.A."/>
            <person name="Stephan R."/>
            <person name="Morach M."/>
            <person name="Nuesch-Inderbinen M."/>
        </authorList>
    </citation>
    <scope>NUCLEOTIDE SEQUENCE [LARGE SCALE GENOMIC DNA]</scope>
    <source>
        <strain evidence="2 3">GH27</strain>
    </source>
</reference>
<gene>
    <name evidence="2" type="ORF">F6X95_14265</name>
</gene>
<accession>A0A5N0YIU5</accession>
<name>A0A5N0YIU5_9ENTE</name>
<dbReference type="Proteomes" id="UP000326078">
    <property type="component" value="Unassembled WGS sequence"/>
</dbReference>
<feature type="domain" description="Primase C-terminal 1" evidence="1">
    <location>
        <begin position="260"/>
        <end position="325"/>
    </location>
</feature>
<evidence type="ECO:0000313" key="2">
    <source>
        <dbReference type="EMBL" id="KAA9202881.1"/>
    </source>
</evidence>
<evidence type="ECO:0000313" key="3">
    <source>
        <dbReference type="Proteomes" id="UP000326078"/>
    </source>
</evidence>
<comment type="caution">
    <text evidence="2">The sequence shown here is derived from an EMBL/GenBank/DDBJ whole genome shotgun (WGS) entry which is preliminary data.</text>
</comment>
<protein>
    <submittedName>
        <fullName evidence="2">Replication protein RepR</fullName>
    </submittedName>
</protein>
<dbReference type="Pfam" id="PF08708">
    <property type="entry name" value="PriCT_1"/>
    <property type="match status" value="1"/>
</dbReference>
<evidence type="ECO:0000259" key="1">
    <source>
        <dbReference type="SMART" id="SM00942"/>
    </source>
</evidence>
<dbReference type="SMART" id="SM00942">
    <property type="entry name" value="PriCT_1"/>
    <property type="match status" value="1"/>
</dbReference>